<dbReference type="EMBL" id="CADEPI010000427">
    <property type="protein sequence ID" value="CAB3385673.1"/>
    <property type="molecule type" value="Genomic_DNA"/>
</dbReference>
<keyword evidence="9" id="KW-0325">Glycoprotein</keyword>
<dbReference type="PROSITE" id="PS51233">
    <property type="entry name" value="VWFD"/>
    <property type="match status" value="1"/>
</dbReference>
<dbReference type="InterPro" id="IPR009454">
    <property type="entry name" value="Lipid_transpt_open_b-sht"/>
</dbReference>
<feature type="domain" description="VWFA" evidence="13">
    <location>
        <begin position="3928"/>
        <end position="4110"/>
    </location>
</feature>
<feature type="signal peptide" evidence="12">
    <location>
        <begin position="1"/>
        <end position="16"/>
    </location>
</feature>
<sequence length="4231" mass="483438">MQPFLLLLLLAGAANAASPIRVPATCGNPECAVSERTKFKYNVDTEYLYKYNANVTTFFFGTNQNASTLLIDTEVSIRFITHCEAYLELKKSAIVEAAIVDGAPFKGARASANTASFAEALQEHPLRFSFEDGVIEEVCPHLEELSWVLNFKRGVLSSFQNTMERFDVEHYGTESDVNGDCETEYSFISPRETSLVLRKMKHLNTCTSRFKQHSIIQTTPYQFPSRYNSIPLMSSKSECTVVVDHNVYSSIECVESHLFQPFSNHERGAKTEVKYRMELREEISSTAPLVDQVDRRTTLTFDHKQTPKPASSEIRVSRQMLKNLCAMSADGLQEEFTDSFKKLIQTLRLLTTQALNQIYTRAQSVCSSGRKHLKSALPHLGTNAALTLMKDVILKNELPVDEAKDWLFAIALTPLPDEETLEAVGPLLKLKNLQAEAVLTVSAVVHSYRRTHPDASEQKLVLEIVYHLEQIARAECQTKEVQTDTTKVVSALKALGNIGISTPTLNQTLQLCTENELLQVETRIAAIEAHRRLPCEFDRSYLRSILRDQYFDSELRIAAYTEVMRCPSYQLIKTVKSMLKTEEVNQVGSYIMSHLETLKRSSIPSRVEIQGLLTDANLRTKFSHDVRKYSQHFEKSVYHEGYNVGGNVEGGIVFSPKSYVPRSGKLNFTLDMFGESINILEVSSRIEGFEQYVEAFFGPSGNFSQTKVKEKVDMVKQMLRMKRDARPDYKEKIENMGSELFKDGKKPKVTFGMRIFGNELKYLNYEGEDQVKTLFETLNPKSRLQNVLNQEEVNFEKSTMFLDSMYVVPTGVGLPINLNAIGTAAIDFKTSGSFKAPKLLETGEMDIDGLVKPSVVLEVTGSMSVDAYFSTTNIEVKTNLYSAAAVQCQVKVRGKNLISASFSLPKDRMEIFSAKSELFLRRDGQNEQQEGVQEGRTLEKVCAWAPLEQMFGLKLCIDYQYPNTSIAQLNSSSPIPPLPFTGPVRFSANLLKTDPSVRQYLVEFKWDAQENSTLLSFTFDTPGSTKPRQFSTRLEINRDDKTSVQLVLQTSQAKWEAQGEYLNTPDDVHAKFGLAMNGAKQIQAEIGMRRVVAKNGHIYYPKVYFAKNETELANLGGSVRREEKKGITQWQVNLKMVLSTNLNTNVTGYIKKTDTSLAANVTFNYQLKSAKPERARVEFDLRQKNSKGVEQKQGEFRLDSTAYPYFNIAGSAKYVKIQTLTDFKVDIKGSQQDENNWSVSMVFLKQLSIEMNKLTTFFEILKPIKKIDFRVGFDGFYKEHEQNATASLRYATDKEMMASVYRKKHKQYQEGKAVIKLPTYHPMVINGTVTEKSSSSSVDNNESDTQREYDINVDVAWFTGNKHKVGGTFHDKRLLSHRTLMQTNYQLKLVVTSEDEGSEETVINAKYHYEKTSFKVEVQATHGKNIYAFGMKYKTPTELLHELFFDAKYKTQVYSLSLIGDLKEEKQLMVDLHLDKMRDISITYSGLNLPNQKKFNVEVKWDVNRDPEQKINFGLTFENPEVKNYSATAMLAYPGRTVNLAFKGALKGINFDAIGRCQWAPDQFVEASSRFQRYVRTSGQHFVINAELLTPFTNWTKTKVNTELEYGPQKFLLGGDLHWQSDQNMIYNISGRYDNNDDYIFCIYNGTIVSTIEGIPSVTSHFVHNQTSSSVKTDVHLQRGRERLLVMKSDWKVLVDSESKNLTGKMDMISPFQGYKHGKLIGRMVVKGESEIYGVADLKVEDKNYRIDLNGKFESFAENMLILNATTPEPKTFAFLARLGYSEKNRHFVAQFSKPGRSLGAEVLLQIESMTEFNIIMDLATPFEILQKLSFKGQASNEQVDLRASFNEYNVGLSGLWQYKSSTNFVYSFIIYTPLPGYEKNGIVVKFIKETDNLDAEASITIADARVGVTAMGVTKKPSNQLEDEVNADFVDETESGSDEEEEESEPLYWSLRVEVDTLIYPPVVSNLLIHETETDLYLTRLKIDLPQGPISLNDTMYFVDFFDIKNDLFLTTPWQWLGQMSHHHYFFMDSEDGVYKLKSILNLQHNEQLIDTGFEAESVFVQNKVKGTSQREFLFHIHSPLEYLRLVHLNGTLNTDKGGYQFIFDGALGNNTAELDVYLKADQSGLIDFGSEVDVRSVYFELPKIKVGGMQVLHRQDSKMRSIAFDITVFTEEPIKFDVQLDWNFEPPKEYAVTVTVLSPYDKLKSLTIGGKLSRDMSEESLLLDSAEFNVNYNNATFINSRGTLNYQTKNIEINVDSSIKNLESLNVKGQYIKAEDSNKVSFGVQVHYNNKAYLFEGWYEPGETARSFKFYTNFITGPKVASELVLNVHLELRENPDGLVVVTKINYNQDSIDTTINYQRTQHDDRTETSVTVDTQTTMSAYKNLRLDSTMVRFTTGNTSVVVDMLLPVTDFEQVHLDGFYFLMQGEGAARLNLNTPQTSGHLKSQWATKMMENMALHLDAKLDSPKLRRHYVTDIYYKNKEKLFKHLESGIHFADYNKDWQLGGNATVVIGEVLDAALTLVTPEPYPEVYRTSVRMTYPFQLNKYNLSVDYEIENAKLKYGLDVEGQYTHKVMASTVSVKFTDAENTTSYRNFVEVKTPKPGQYDVVYKLRTPLFEEETVVLNALYSDAPFHSIRSAIFYPESQFASTLDLDYHNMWNITGTLNTTTPIKGLDIAGVKLNLLTETQDWNHYLELFWNNNSALLSSKAQMDTSKPDTQINGTLLIEVPITTRHVGLVNYEYYMEDDSTRIGHTLVQYNQRNVLEARLRSNAVLRRGYDSKNIYLEVENQFTPLGIRYNHLKQFKDENPAALPKTEFQRVEVFKLRNEQSFNLTGQLEVLTNEHGKEIKITAMNPNRTVHLSTDYMVVDRVLHHKSRIQLEPEAWLAYNVVIANLTEDEEFARKRMTFNLQYPERNLTFKGNYTHSSSSLSSDVALFWERDKEEKTIGAAVDWKKISVKPIQQVTAIHLRHPSLERDVSLTLNLYRDERKLYDIKADLEYVEDEEEKLEIFSHLQDDTLDKSKAYKLVFGAKHPATTFDLKVESNIKYDGKVFQTSNYASYMRSYLPLSTGEAHAKLNITERSIELERANQDEKQYFKGWYDVEEPLYTASFTAIPGTEQKAEGYFYVNAYEYDTALTVNTSKEENYKNLYMTGRIPDARNAMMRVWRNYDGVIIPDASYYLKLNHSRLITSKFVWRAELPDQLAKGANDLVNFTMQGSYEFFDGWREYIQNEANEEISDIWFNSKHIVEEALQDLNDTKEIRVDMLKLYTYLNTSYYENHFYVKDIVGVAVLLIDEFSLRRHLENLPELVSEVWAVLGESGESLRQSLMAAIAALKEKFSKLVEMINSLRKGEANESLTSLFDSLRENYDKFIKDLRIAFTQRVENFRKKFSDTLRAYLKSLQQMLTPLFLKLLHLTETAFVKAGNEISSFFYEKKKEITESEHYQKLAMIAQDIIAIYKDISKNDTITNIKKYSTKAYDFFKEKYVNVVPFGKEFHDLVLEMWEQIKELRKLSSVSFVLQKLDEVYEKLEWLYQKFDVGGKLNDLILFFHLKIYEISQTALDAENNNREAKTKFIFEPAKGFIELEQKLPISWHSFNERPNYEEIPEYKLLTNMQNYFSPNNNSLLHYYGLVNKYMDPSNWLPPFKAQAMLVGSQHLITFDHRVIHFQGGCSYLLAHDFADGNFTVIAQYNAQTRNAPPAMIVLLENDVIKIDLADSSIQINDKYDKRLPTMTADGTFIYREGQILHVKGNKSFEILCNFHFDICTLELSGWYFGKTAGLFGTMDNEQATDLLSTNGSYLTSVPEFVTAWQLDDSMCTEEDGLAAKIPDAKIVNKCDVLYDRDSPMADCFSVVDYEPFKEMCLTSKVYKDKEACISAKAYMEECSQANVIITLPDECIWCDIKERVLANGEIMEVIMENEPWTTDIVLIVEAKDCNGNISRFKHIQQFLNILNVELREANITNNRFGVVTFGGDGVFDEPRTLMTNKEFSEVFASNLLDNLPIGNGATSSIDAITYAAKMRFRPKASKTFILIPCSNCSSSSSVLDYPFTSQMLAENDITLHMLIDQDISLNKSRVRNVLFGIDGKTAYTKKDVKELKGDTDLFRQLALPKDSLGLCLPLALESNGTVFTAKKIETEKQRGSKNFATVFSKRIAKTARPSPCLHCECLTDEYGASMVTCSPCYYPLPLESDMDEDSMLRALQPDYEKIKKLIEDPEMLFTNASHKIFQ</sequence>
<dbReference type="InterPro" id="IPR015255">
    <property type="entry name" value="Vitellinogen_open_b-sht"/>
</dbReference>
<comment type="subcellular location">
    <subcellularLocation>
        <location evidence="1">Secreted</location>
    </subcellularLocation>
</comment>
<dbReference type="GO" id="GO:0008289">
    <property type="term" value="F:lipid binding"/>
    <property type="evidence" value="ECO:0007669"/>
    <property type="project" value="UniProtKB-KW"/>
</dbReference>
<dbReference type="InterPro" id="IPR002035">
    <property type="entry name" value="VWF_A"/>
</dbReference>
<dbReference type="SUPFAM" id="SSF48431">
    <property type="entry name" value="Lipovitellin-phosvitin complex, superhelical domain"/>
    <property type="match status" value="1"/>
</dbReference>
<dbReference type="PROSITE" id="PS50234">
    <property type="entry name" value="VWFA"/>
    <property type="match status" value="1"/>
</dbReference>
<dbReference type="Pfam" id="PF00094">
    <property type="entry name" value="VWD"/>
    <property type="match status" value="1"/>
</dbReference>
<feature type="region of interest" description="Disordered" evidence="11">
    <location>
        <begin position="1924"/>
        <end position="1946"/>
    </location>
</feature>
<name>A0A8S1DYN6_9INSE</name>
<keyword evidence="4 12" id="KW-0732">Signal</keyword>
<keyword evidence="8" id="KW-1015">Disulfide bond</keyword>
<evidence type="ECO:0000256" key="10">
    <source>
        <dbReference type="PROSITE-ProRule" id="PRU00557"/>
    </source>
</evidence>
<keyword evidence="5" id="KW-0758">Storage protein</keyword>
<evidence type="ECO:0000256" key="2">
    <source>
        <dbReference type="ARBA" id="ARBA00022448"/>
    </source>
</evidence>
<protein>
    <recommendedName>
        <fullName evidence="18">Vitellogenin domain-containing protein</fullName>
    </recommendedName>
</protein>
<dbReference type="OrthoDB" id="6484170at2759"/>
<dbReference type="InterPro" id="IPR001747">
    <property type="entry name" value="Vitellogenin_N"/>
</dbReference>
<reference evidence="16 17" key="1">
    <citation type="submission" date="2020-04" db="EMBL/GenBank/DDBJ databases">
        <authorList>
            <person name="Alioto T."/>
            <person name="Alioto T."/>
            <person name="Gomez Garrido J."/>
        </authorList>
    </citation>
    <scope>NUCLEOTIDE SEQUENCE [LARGE SCALE GENOMIC DNA]</scope>
</reference>
<keyword evidence="17" id="KW-1185">Reference proteome</keyword>
<dbReference type="SMART" id="SM00216">
    <property type="entry name" value="VWD"/>
    <property type="match status" value="1"/>
</dbReference>
<dbReference type="GO" id="GO:0005576">
    <property type="term" value="C:extracellular region"/>
    <property type="evidence" value="ECO:0007669"/>
    <property type="project" value="UniProtKB-SubCell"/>
</dbReference>
<evidence type="ECO:0000256" key="7">
    <source>
        <dbReference type="ARBA" id="ARBA00023121"/>
    </source>
</evidence>
<dbReference type="GO" id="GO:0032991">
    <property type="term" value="C:protein-containing complex"/>
    <property type="evidence" value="ECO:0007669"/>
    <property type="project" value="UniProtKB-ARBA"/>
</dbReference>
<dbReference type="FunFam" id="2.20.50.20:FF:000007">
    <property type="entry name" value="von Willebrand factor type D domaincontaining protein"/>
    <property type="match status" value="1"/>
</dbReference>
<dbReference type="InterPro" id="IPR015819">
    <property type="entry name" value="Lipid_transp_b-sht_shell"/>
</dbReference>
<dbReference type="InterPro" id="IPR036465">
    <property type="entry name" value="vWFA_dom_sf"/>
</dbReference>
<dbReference type="InterPro" id="IPR050733">
    <property type="entry name" value="Vitellogenin/Apolipophorin"/>
</dbReference>
<dbReference type="SMART" id="SM01169">
    <property type="entry name" value="DUF1943"/>
    <property type="match status" value="1"/>
</dbReference>
<comment type="caution">
    <text evidence="10">Lacks conserved residue(s) required for the propagation of feature annotation.</text>
</comment>
<dbReference type="Pfam" id="PF01347">
    <property type="entry name" value="Vitellogenin_N"/>
    <property type="match status" value="1"/>
</dbReference>
<dbReference type="PANTHER" id="PTHR23345">
    <property type="entry name" value="VITELLOGENIN-RELATED"/>
    <property type="match status" value="1"/>
</dbReference>
<dbReference type="InterPro" id="IPR015816">
    <property type="entry name" value="Vitellinogen_b-sht_N"/>
</dbReference>
<feature type="domain" description="VWFD" evidence="15">
    <location>
        <begin position="3650"/>
        <end position="3821"/>
    </location>
</feature>
<evidence type="ECO:0000259" key="15">
    <source>
        <dbReference type="PROSITE" id="PS51233"/>
    </source>
</evidence>
<keyword evidence="3" id="KW-0964">Secreted</keyword>
<dbReference type="InterPro" id="IPR001846">
    <property type="entry name" value="VWF_type-D"/>
</dbReference>
<dbReference type="PANTHER" id="PTHR23345:SF15">
    <property type="entry name" value="VITELLOGENIN 1-RELATED"/>
    <property type="match status" value="1"/>
</dbReference>
<dbReference type="InterPro" id="IPR015817">
    <property type="entry name" value="Vitellinogen_open_b-sht_sub1"/>
</dbReference>
<evidence type="ECO:0000256" key="6">
    <source>
        <dbReference type="ARBA" id="ARBA00023055"/>
    </source>
</evidence>
<proteinExistence type="predicted"/>
<dbReference type="Gene3D" id="2.30.230.10">
    <property type="entry name" value="Lipovitellin, beta-sheet shell regions, chain A"/>
    <property type="match status" value="1"/>
</dbReference>
<evidence type="ECO:0008006" key="18">
    <source>
        <dbReference type="Google" id="ProtNLM"/>
    </source>
</evidence>
<dbReference type="SUPFAM" id="SSF53300">
    <property type="entry name" value="vWA-like"/>
    <property type="match status" value="1"/>
</dbReference>
<keyword evidence="6" id="KW-0445">Lipid transport</keyword>
<dbReference type="InterPro" id="IPR011030">
    <property type="entry name" value="Lipovitellin_superhlx_dom"/>
</dbReference>
<evidence type="ECO:0000256" key="1">
    <source>
        <dbReference type="ARBA" id="ARBA00004613"/>
    </source>
</evidence>
<evidence type="ECO:0000259" key="14">
    <source>
        <dbReference type="PROSITE" id="PS51211"/>
    </source>
</evidence>
<dbReference type="Gene3D" id="2.20.50.20">
    <property type="entry name" value="Lipovitellin. Chain A, domain 3"/>
    <property type="match status" value="1"/>
</dbReference>
<keyword evidence="2" id="KW-0813">Transport</keyword>
<evidence type="ECO:0000313" key="16">
    <source>
        <dbReference type="EMBL" id="CAB3385673.1"/>
    </source>
</evidence>
<evidence type="ECO:0000256" key="3">
    <source>
        <dbReference type="ARBA" id="ARBA00022525"/>
    </source>
</evidence>
<evidence type="ECO:0000256" key="9">
    <source>
        <dbReference type="ARBA" id="ARBA00023180"/>
    </source>
</evidence>
<dbReference type="SMART" id="SM00638">
    <property type="entry name" value="LPD_N"/>
    <property type="match status" value="1"/>
</dbReference>
<dbReference type="Proteomes" id="UP000494165">
    <property type="component" value="Unassembled WGS sequence"/>
</dbReference>
<accession>A0A8S1DYN6</accession>
<feature type="chain" id="PRO_5035946072" description="Vitellogenin domain-containing protein" evidence="12">
    <location>
        <begin position="17"/>
        <end position="4231"/>
    </location>
</feature>
<evidence type="ECO:0000313" key="17">
    <source>
        <dbReference type="Proteomes" id="UP000494165"/>
    </source>
</evidence>
<evidence type="ECO:0000256" key="5">
    <source>
        <dbReference type="ARBA" id="ARBA00022761"/>
    </source>
</evidence>
<feature type="domain" description="Vitellogenin" evidence="14">
    <location>
        <begin position="41"/>
        <end position="664"/>
    </location>
</feature>
<gene>
    <name evidence="16" type="ORF">CLODIP_2_CD03103</name>
</gene>
<dbReference type="Gene3D" id="1.25.10.20">
    <property type="entry name" value="Vitellinogen, superhelical"/>
    <property type="match status" value="1"/>
</dbReference>
<dbReference type="Pfam" id="PF06448">
    <property type="entry name" value="DUF1081"/>
    <property type="match status" value="1"/>
</dbReference>
<comment type="caution">
    <text evidence="16">The sequence shown here is derived from an EMBL/GenBank/DDBJ whole genome shotgun (WGS) entry which is preliminary data.</text>
</comment>
<evidence type="ECO:0000256" key="8">
    <source>
        <dbReference type="ARBA" id="ARBA00023157"/>
    </source>
</evidence>
<dbReference type="Pfam" id="PF09172">
    <property type="entry name" value="Vit_open_b-sht"/>
    <property type="match status" value="1"/>
</dbReference>
<evidence type="ECO:0000259" key="13">
    <source>
        <dbReference type="PROSITE" id="PS50234"/>
    </source>
</evidence>
<evidence type="ECO:0000256" key="11">
    <source>
        <dbReference type="SAM" id="MobiDB-lite"/>
    </source>
</evidence>
<dbReference type="GO" id="GO:0045735">
    <property type="term" value="F:nutrient reservoir activity"/>
    <property type="evidence" value="ECO:0007669"/>
    <property type="project" value="UniProtKB-KW"/>
</dbReference>
<organism evidence="16 17">
    <name type="scientific">Cloeon dipterum</name>
    <dbReference type="NCBI Taxonomy" id="197152"/>
    <lineage>
        <taxon>Eukaryota</taxon>
        <taxon>Metazoa</taxon>
        <taxon>Ecdysozoa</taxon>
        <taxon>Arthropoda</taxon>
        <taxon>Hexapoda</taxon>
        <taxon>Insecta</taxon>
        <taxon>Pterygota</taxon>
        <taxon>Palaeoptera</taxon>
        <taxon>Ephemeroptera</taxon>
        <taxon>Pisciforma</taxon>
        <taxon>Baetidae</taxon>
        <taxon>Cloeon</taxon>
    </lineage>
</organism>
<keyword evidence="7" id="KW-0446">Lipid-binding</keyword>
<dbReference type="Gene3D" id="1.20.120.20">
    <property type="entry name" value="Apolipoprotein"/>
    <property type="match status" value="1"/>
</dbReference>
<dbReference type="PROSITE" id="PS51211">
    <property type="entry name" value="VITELLOGENIN"/>
    <property type="match status" value="1"/>
</dbReference>
<dbReference type="SUPFAM" id="SSF56968">
    <property type="entry name" value="Lipovitellin-phosvitin complex, beta-sheet shell regions"/>
    <property type="match status" value="2"/>
</dbReference>
<dbReference type="Gene3D" id="2.20.80.10">
    <property type="entry name" value="Lipovitellin-phosvitin complex, chain A, domain 4"/>
    <property type="match status" value="1"/>
</dbReference>
<evidence type="ECO:0000256" key="12">
    <source>
        <dbReference type="SAM" id="SignalP"/>
    </source>
</evidence>
<evidence type="ECO:0000256" key="4">
    <source>
        <dbReference type="ARBA" id="ARBA00022729"/>
    </source>
</evidence>
<dbReference type="GO" id="GO:0005319">
    <property type="term" value="F:lipid transporter activity"/>
    <property type="evidence" value="ECO:0007669"/>
    <property type="project" value="InterPro"/>
</dbReference>